<dbReference type="NCBIfam" id="TIGR03696">
    <property type="entry name" value="Rhs_assc_core"/>
    <property type="match status" value="1"/>
</dbReference>
<dbReference type="InterPro" id="IPR031325">
    <property type="entry name" value="RHS_repeat"/>
</dbReference>
<dbReference type="InterPro" id="IPR022385">
    <property type="entry name" value="Rhs_assc_core"/>
</dbReference>
<keyword evidence="4" id="KW-1185">Reference proteome</keyword>
<dbReference type="PANTHER" id="PTHR32305">
    <property type="match status" value="1"/>
</dbReference>
<dbReference type="NCBIfam" id="TIGR01443">
    <property type="entry name" value="intein_Cterm"/>
    <property type="match status" value="1"/>
</dbReference>
<organism evidence="3 4">
    <name type="scientific">Rhodopirellula maiorica SM1</name>
    <dbReference type="NCBI Taxonomy" id="1265738"/>
    <lineage>
        <taxon>Bacteria</taxon>
        <taxon>Pseudomonadati</taxon>
        <taxon>Planctomycetota</taxon>
        <taxon>Planctomycetia</taxon>
        <taxon>Pirellulales</taxon>
        <taxon>Pirellulaceae</taxon>
        <taxon>Novipirellula</taxon>
    </lineage>
</organism>
<dbReference type="InterPro" id="IPR006141">
    <property type="entry name" value="Intein_N"/>
</dbReference>
<dbReference type="CDD" id="cd00081">
    <property type="entry name" value="Hint"/>
    <property type="match status" value="1"/>
</dbReference>
<dbReference type="Proteomes" id="UP000011991">
    <property type="component" value="Unassembled WGS sequence"/>
</dbReference>
<dbReference type="GO" id="GO:0016539">
    <property type="term" value="P:intein-mediated protein splicing"/>
    <property type="evidence" value="ECO:0007669"/>
    <property type="project" value="InterPro"/>
</dbReference>
<dbReference type="NCBIfam" id="TIGR01643">
    <property type="entry name" value="YD_repeat_2x"/>
    <property type="match status" value="4"/>
</dbReference>
<dbReference type="Pfam" id="PF05593">
    <property type="entry name" value="RHS_repeat"/>
    <property type="match status" value="3"/>
</dbReference>
<protein>
    <submittedName>
        <fullName evidence="3">Protein containing Hedgehog/intein hint</fullName>
    </submittedName>
</protein>
<dbReference type="PATRIC" id="fig|1265738.3.peg.3960"/>
<feature type="compositionally biased region" description="Polar residues" evidence="1">
    <location>
        <begin position="515"/>
        <end position="533"/>
    </location>
</feature>
<feature type="domain" description="Hint" evidence="2">
    <location>
        <begin position="2007"/>
        <end position="2126"/>
    </location>
</feature>
<gene>
    <name evidence="3" type="ORF">RMSM_03959</name>
</gene>
<dbReference type="PROSITE" id="PS50817">
    <property type="entry name" value="INTEIN_N_TER"/>
    <property type="match status" value="1"/>
</dbReference>
<sequence>MPPAGDVLAPTDLLGVINDDLPSGVSWTLMLAPADPSLGEWSRKIASGNGLVTTATALGQFDPTMLANGSYRLTLSATDAGGHTSSDSEIVNVDGRLKLGNFSLSFTDLEIPVAGIPITIRRSYDTLSADVIGDFGYGWSLEVVQPTLSVDYSTTGAPSFGPGRSYPTFINGTRVTVVTPDGREEGFTFNWKQVSDGYAGIGKSQSWGPSFIADSGNQYELIAPNNGSLFRRLSDNGPFQDDYGNLYSALSPYFGGAFQLKEVGPGTRGLNYTISAETMTGTRVADKYGNALRFSDDGINAVTVDANGNETDRNRGVTFDRDWLGRITTITDPAGESLTYKYDSAGRLINFYDRRATDRLNDSDPLNDYQPTKFQYTLGNDPAFETIPGVQNYLTRIIDPLGTTAIQANYDSVSGRLISLVDADGNPASLDYDIEGLKVTSTSSSGSTEVSVDNFGNPIRSVDEQGNIMLTEYADPQKGLPSKVTRVVGDPDTPAEVAAGIGDDLTTRYSYNQWGQKTSETDPRGNTTSTIYDSQGYPRQEIDVFGNATTYSFWEGQLYGTSDADGNSTSFSYDAFGNVSGMTQSNPAAGTSTSTSFVYNTYGDLVSTTDADNNTRTIAYDNLGRQTGTSFVWNDPLGILPNQTLTTSVNMGPDGNVDSSTDAQGQTSITLYDALGRAYQQIDANGRVSETVYDKRGLAIETRSEGVDELGNVVQMVSRTVYDTSGRAIYSTGSFPIGTDPSQITGTHTIYDAEGRVEKSEQLLGVDIELVGQASNLSSVLASAGSVISFSSSVYDDAGRVVETYSDTGLRSQTLYGQFGEVVESRNEVPPASGESPSAGHWMVSRTIYDSLGRAVISTDRFKVPLDTPLGEDPISGPVPTQITKTIYDTRGRTTATEQYTGATVSLTQLNTPTLPYSPAPILASSGTLDSVSETLYDAAGRVWRTISARVPLSTLSGVALSQAEALEDYPVHGSGTDPYANFDPANYGLQTGDSLSPGIISDSLFDTRGRQYASLGQPLPAAGVGLDLTLSPFTLPSSNFLVRPRTETIYDSLGQASVQRSGLAQVESTTGVFQSVYDADAVDTKTYTDALGNVYRSEFITGGTVSYNSTEKRTERVGASVHSYTLTRFDSENRPVAEMQQTAGAVTAVWSETENSFVIDGTSTPIPTKLYVYDADYRLVAVELPAVANPLNSNAVERPRYEYAYNAQGNQTLIRDPLGRETRFSFTDRGQQATRTLPLGFGDDGVFGTGDDPTFTDPYSGSPLPLSGDGPGGRAGAPNTFTEGFTYDERGRQRLHVSFEGVVSENIYDDFGRLTFVNYYADQTALAGNTISERWGYEYDSYGRKSAAIHSVNSGGSFTVDRVEETFYDERGRVIAESSPEGVLGYSYDAQGRLSSTAVFAAGDDFEIDDPERVTSYRYDLLGRLVSVQEDSTPVNTSDDPQLQTDYAFDLAGRMDTTTISDPSSGESVTSDYDYDSLGRLDTQTDTDENSNVLADYDYTVRVDGKRTALDETFWFDADDDGVVDAGEQKTTSYDWTYDEVGRLTDEVIDHWDNNFDQTESFTYDLTGNRIQLDRDHGNNGVDQVITYDYDANDRLFNEILDDLTATNADTTTTYGYDHTQQTSKTVTANSVTISVQHFAYNLQGRMSAVVNEGYTSGTLSSRERTSYGYDSKSYRVSTVTETGTASGTIAGETWTLQSSTEFLADSHNHTGYTQIIRETKVENGHTLITDYTFGSDEISQRVHGAKADGTPVDETLVFGHDGHGSVRVLYDIAATGANLIEQILTFAAYGSMLAVHNATGTLLGTNESFAKTSLGYSGEHFDAKAQQQYLRARFYNPTNGQFNRLDPFAGNTQDPQSLHKYAYVHGDPIGNVDPTGEFSLGGMLASIAIGFGQVAQELTSGALIIGLLETGGKAGFAARDAGLLMIAEGRFDVGFMLFNLGSRIAKLTLDVIDIVDTAIGFLTLGAAATIAGYALVKHGPELADNLFSLAKNFRSKRKPGQVNLGLCFASDTVVTTAEGKKAICDIAVGERVLSYDFGSSGWSYNSVTNTSASQYTGKRVKLSVGETHIECTAYHPFWVVAGEDLASRPVPRELCKGEDEGLGTVGRWVNSHDLRVGDQVMSPSGEISTIEIVEVNDVENFSVCNLTVEKTHVYTVGNSQVVVHNTSGSSIGGQFPSFGSSRLRPNQLPDSLADELATASANGVSPIKVGDPGFDEVVNSGTVKWAVDEAGDLWVIPAVKNGEEISHAVLVGGRPVKAAGQADVAGTPGTYLGLDITPHSGHYNNGASAADNAETVAIGIEAFGKTGITF</sequence>
<evidence type="ECO:0000259" key="2">
    <source>
        <dbReference type="SMART" id="SM00306"/>
    </source>
</evidence>
<feature type="region of interest" description="Disordered" evidence="1">
    <location>
        <begin position="515"/>
        <end position="534"/>
    </location>
</feature>
<dbReference type="InterPro" id="IPR006530">
    <property type="entry name" value="YD"/>
</dbReference>
<dbReference type="SMART" id="SM00306">
    <property type="entry name" value="HintN"/>
    <property type="match status" value="1"/>
</dbReference>
<evidence type="ECO:0000313" key="3">
    <source>
        <dbReference type="EMBL" id="EMI19109.1"/>
    </source>
</evidence>
<accession>M5RYV3</accession>
<dbReference type="Gene3D" id="2.170.16.10">
    <property type="entry name" value="Hedgehog/Intein (Hint) domain"/>
    <property type="match status" value="1"/>
</dbReference>
<evidence type="ECO:0000313" key="4">
    <source>
        <dbReference type="Proteomes" id="UP000011991"/>
    </source>
</evidence>
<proteinExistence type="predicted"/>
<dbReference type="PANTHER" id="PTHR32305:SF15">
    <property type="entry name" value="PROTEIN RHSA-RELATED"/>
    <property type="match status" value="1"/>
</dbReference>
<dbReference type="EMBL" id="ANOG01000571">
    <property type="protein sequence ID" value="EMI19109.1"/>
    <property type="molecule type" value="Genomic_DNA"/>
</dbReference>
<name>M5RYV3_9BACT</name>
<dbReference type="SUPFAM" id="SSF51294">
    <property type="entry name" value="Hedgehog/intein (Hint) domain"/>
    <property type="match status" value="1"/>
</dbReference>
<dbReference type="InterPro" id="IPR030934">
    <property type="entry name" value="Intein_C"/>
</dbReference>
<reference evidence="3 4" key="1">
    <citation type="journal article" date="2013" name="Mar. Genomics">
        <title>Expression of sulfatases in Rhodopirellula baltica and the diversity of sulfatases in the genus Rhodopirellula.</title>
        <authorList>
            <person name="Wegner C.E."/>
            <person name="Richter-Heitmann T."/>
            <person name="Klindworth A."/>
            <person name="Klockow C."/>
            <person name="Richter M."/>
            <person name="Achstetter T."/>
            <person name="Glockner F.O."/>
            <person name="Harder J."/>
        </authorList>
    </citation>
    <scope>NUCLEOTIDE SEQUENCE [LARGE SCALE GENOMIC DNA]</scope>
    <source>
        <strain evidence="3 4">SM1</strain>
    </source>
</reference>
<comment type="caution">
    <text evidence="3">The sequence shown here is derived from an EMBL/GenBank/DDBJ whole genome shotgun (WGS) entry which is preliminary data.</text>
</comment>
<dbReference type="InterPro" id="IPR003587">
    <property type="entry name" value="Hint_dom_N"/>
</dbReference>
<dbReference type="InterPro" id="IPR050708">
    <property type="entry name" value="T6SS_VgrG/RHS"/>
</dbReference>
<dbReference type="Gene3D" id="2.180.10.10">
    <property type="entry name" value="RHS repeat-associated core"/>
    <property type="match status" value="4"/>
</dbReference>
<evidence type="ECO:0000256" key="1">
    <source>
        <dbReference type="SAM" id="MobiDB-lite"/>
    </source>
</evidence>
<dbReference type="InterPro" id="IPR036844">
    <property type="entry name" value="Hint_dom_sf"/>
</dbReference>